<keyword evidence="3 6" id="KW-0479">Metal-binding</keyword>
<gene>
    <name evidence="8" type="ORF">IQ26_05331</name>
</gene>
<evidence type="ECO:0000256" key="3">
    <source>
        <dbReference type="ARBA" id="ARBA00022723"/>
    </source>
</evidence>
<evidence type="ECO:0000256" key="2">
    <source>
        <dbReference type="ARBA" id="ARBA00022617"/>
    </source>
</evidence>
<comment type="caution">
    <text evidence="8">The sequence shown here is derived from an EMBL/GenBank/DDBJ whole genome shotgun (WGS) entry which is preliminary data.</text>
</comment>
<evidence type="ECO:0000256" key="6">
    <source>
        <dbReference type="PROSITE-ProRule" id="PRU00433"/>
    </source>
</evidence>
<dbReference type="Gene3D" id="1.10.760.10">
    <property type="entry name" value="Cytochrome c-like domain"/>
    <property type="match status" value="1"/>
</dbReference>
<dbReference type="GO" id="GO:0020037">
    <property type="term" value="F:heme binding"/>
    <property type="evidence" value="ECO:0007669"/>
    <property type="project" value="InterPro"/>
</dbReference>
<dbReference type="GO" id="GO:0046872">
    <property type="term" value="F:metal ion binding"/>
    <property type="evidence" value="ECO:0007669"/>
    <property type="project" value="UniProtKB-KW"/>
</dbReference>
<dbReference type="AlphaFoldDB" id="A0A562N8T6"/>
<dbReference type="InterPro" id="IPR009056">
    <property type="entry name" value="Cyt_c-like_dom"/>
</dbReference>
<dbReference type="SUPFAM" id="SSF46626">
    <property type="entry name" value="Cytochrome c"/>
    <property type="match status" value="1"/>
</dbReference>
<dbReference type="RefSeq" id="WP_145721353.1">
    <property type="nucleotide sequence ID" value="NZ_BSPF01000088.1"/>
</dbReference>
<dbReference type="InterPro" id="IPR036909">
    <property type="entry name" value="Cyt_c-like_dom_sf"/>
</dbReference>
<dbReference type="PANTHER" id="PTHR11961">
    <property type="entry name" value="CYTOCHROME C"/>
    <property type="match status" value="1"/>
</dbReference>
<dbReference type="Pfam" id="PF00034">
    <property type="entry name" value="Cytochrom_C"/>
    <property type="match status" value="1"/>
</dbReference>
<evidence type="ECO:0000259" key="7">
    <source>
        <dbReference type="PROSITE" id="PS51007"/>
    </source>
</evidence>
<dbReference type="GO" id="GO:0009055">
    <property type="term" value="F:electron transfer activity"/>
    <property type="evidence" value="ECO:0007669"/>
    <property type="project" value="InterPro"/>
</dbReference>
<keyword evidence="5 6" id="KW-0408">Iron</keyword>
<keyword evidence="2 6" id="KW-0349">Heme</keyword>
<dbReference type="PRINTS" id="PR00604">
    <property type="entry name" value="CYTCHRMECIAB"/>
</dbReference>
<evidence type="ECO:0000256" key="4">
    <source>
        <dbReference type="ARBA" id="ARBA00022982"/>
    </source>
</evidence>
<evidence type="ECO:0000313" key="8">
    <source>
        <dbReference type="EMBL" id="TWI28291.1"/>
    </source>
</evidence>
<sequence length="151" mass="15451">MNRSQATTRNHIISAGAAAASLATSATRARAFLAGLLAAAGLLLPAAAFAQQVEGERLFRQRCGTCHSLEPGQNRVGPHLSSVIGRTAGSVEGGRYSAALRESGIVWEGGILDAFLAAPRQAVPGTSMTVGVPNAAQRAAIIAYLEGAVTR</sequence>
<proteinExistence type="predicted"/>
<accession>A0A562N8T6</accession>
<keyword evidence="1" id="KW-0813">Transport</keyword>
<dbReference type="Proteomes" id="UP000317122">
    <property type="component" value="Unassembled WGS sequence"/>
</dbReference>
<dbReference type="EMBL" id="VLKT01000039">
    <property type="protein sequence ID" value="TWI28291.1"/>
    <property type="molecule type" value="Genomic_DNA"/>
</dbReference>
<reference evidence="8 9" key="1">
    <citation type="journal article" date="2015" name="Stand. Genomic Sci.">
        <title>Genomic Encyclopedia of Bacterial and Archaeal Type Strains, Phase III: the genomes of soil and plant-associated and newly described type strains.</title>
        <authorList>
            <person name="Whitman W.B."/>
            <person name="Woyke T."/>
            <person name="Klenk H.P."/>
            <person name="Zhou Y."/>
            <person name="Lilburn T.G."/>
            <person name="Beck B.J."/>
            <person name="De Vos P."/>
            <person name="Vandamme P."/>
            <person name="Eisen J.A."/>
            <person name="Garrity G."/>
            <person name="Hugenholtz P."/>
            <person name="Kyrpides N.C."/>
        </authorList>
    </citation>
    <scope>NUCLEOTIDE SEQUENCE [LARGE SCALE GENOMIC DNA]</scope>
    <source>
        <strain evidence="8 9">CGMCC 1.2546</strain>
    </source>
</reference>
<protein>
    <submittedName>
        <fullName evidence="8">Cytochrome c</fullName>
    </submittedName>
</protein>
<evidence type="ECO:0000256" key="5">
    <source>
        <dbReference type="ARBA" id="ARBA00023004"/>
    </source>
</evidence>
<evidence type="ECO:0000313" key="9">
    <source>
        <dbReference type="Proteomes" id="UP000317122"/>
    </source>
</evidence>
<dbReference type="PROSITE" id="PS51007">
    <property type="entry name" value="CYTC"/>
    <property type="match status" value="1"/>
</dbReference>
<feature type="domain" description="Cytochrome c" evidence="7">
    <location>
        <begin position="50"/>
        <end position="149"/>
    </location>
</feature>
<organism evidence="8 9">
    <name type="scientific">Mesorhizobium tianshanense</name>
    <dbReference type="NCBI Taxonomy" id="39844"/>
    <lineage>
        <taxon>Bacteria</taxon>
        <taxon>Pseudomonadati</taxon>
        <taxon>Pseudomonadota</taxon>
        <taxon>Alphaproteobacteria</taxon>
        <taxon>Hyphomicrobiales</taxon>
        <taxon>Phyllobacteriaceae</taxon>
        <taxon>Mesorhizobium</taxon>
    </lineage>
</organism>
<keyword evidence="9" id="KW-1185">Reference proteome</keyword>
<dbReference type="InterPro" id="IPR002327">
    <property type="entry name" value="Cyt_c_1A/1B"/>
</dbReference>
<keyword evidence="4" id="KW-0249">Electron transport</keyword>
<name>A0A562N8T6_9HYPH</name>
<dbReference type="OrthoDB" id="9805828at2"/>
<evidence type="ECO:0000256" key="1">
    <source>
        <dbReference type="ARBA" id="ARBA00022448"/>
    </source>
</evidence>